<gene>
    <name evidence="1" type="ORF">FUAX_50770</name>
</gene>
<dbReference type="KEGG" id="fax:FUAX_50770"/>
<dbReference type="RefSeq" id="WP_338395791.1">
    <property type="nucleotide sequence ID" value="NZ_AP025319.1"/>
</dbReference>
<protein>
    <recommendedName>
        <fullName evidence="3">Outer membrane protein beta-barrel domain-containing protein</fullName>
    </recommendedName>
</protein>
<evidence type="ECO:0000313" key="2">
    <source>
        <dbReference type="Proteomes" id="UP001348817"/>
    </source>
</evidence>
<name>A0AAU9DJH2_9BACT</name>
<keyword evidence="1" id="KW-0614">Plasmid</keyword>
<accession>A0AAU9DJH2</accession>
<evidence type="ECO:0000313" key="1">
    <source>
        <dbReference type="EMBL" id="BDD12645.1"/>
    </source>
</evidence>
<dbReference type="AlphaFoldDB" id="A0AAU9DJH2"/>
<geneLocation type="plasmid" evidence="1 2">
    <name>pFA5</name>
</geneLocation>
<proteinExistence type="predicted"/>
<dbReference type="Proteomes" id="UP001348817">
    <property type="component" value="Plasmid pFA5"/>
</dbReference>
<organism evidence="1 2">
    <name type="scientific">Fulvitalea axinellae</name>
    <dbReference type="NCBI Taxonomy" id="1182444"/>
    <lineage>
        <taxon>Bacteria</taxon>
        <taxon>Pseudomonadati</taxon>
        <taxon>Bacteroidota</taxon>
        <taxon>Cytophagia</taxon>
        <taxon>Cytophagales</taxon>
        <taxon>Persicobacteraceae</taxon>
        <taxon>Fulvitalea</taxon>
    </lineage>
</organism>
<evidence type="ECO:0008006" key="3">
    <source>
        <dbReference type="Google" id="ProtNLM"/>
    </source>
</evidence>
<dbReference type="EMBL" id="AP025319">
    <property type="protein sequence ID" value="BDD12645.1"/>
    <property type="molecule type" value="Genomic_DNA"/>
</dbReference>
<sequence>MIVQPFAFFQLGKGTYLRSAPSAVFDFEKGEYNIPFGIGIGKVVKINNTVYNLFVEPQFSVASKGMYQPQFQLYTAINMQFLKPKKK</sequence>
<reference evidence="1 2" key="1">
    <citation type="submission" date="2021-12" db="EMBL/GenBank/DDBJ databases">
        <title>Genome sequencing of bacteria with rrn-lacking chromosome and rrn-plasmid.</title>
        <authorList>
            <person name="Anda M."/>
            <person name="Iwasaki W."/>
        </authorList>
    </citation>
    <scope>NUCLEOTIDE SEQUENCE [LARGE SCALE GENOMIC DNA]</scope>
    <source>
        <strain evidence="1 2">DSM 100852</strain>
        <plasmid evidence="1 2">pFA5</plasmid>
    </source>
</reference>
<keyword evidence="2" id="KW-1185">Reference proteome</keyword>